<reference evidence="3 4" key="1">
    <citation type="submission" date="2019-06" db="EMBL/GenBank/DDBJ databases">
        <title>Draft genome sequence of the filamentous fungus Phialemoniopsis curvata isolated from diesel fuel.</title>
        <authorList>
            <person name="Varaljay V.A."/>
            <person name="Lyon W.J."/>
            <person name="Crouch A.L."/>
            <person name="Drake C.E."/>
            <person name="Hollomon J.M."/>
            <person name="Nadeau L.J."/>
            <person name="Nunn H.S."/>
            <person name="Stevenson B.S."/>
            <person name="Bojanowski C.L."/>
            <person name="Crookes-Goodson W.J."/>
        </authorList>
    </citation>
    <scope>NUCLEOTIDE SEQUENCE [LARGE SCALE GENOMIC DNA]</scope>
    <source>
        <strain evidence="3 4">D216</strain>
    </source>
</reference>
<feature type="compositionally biased region" description="Low complexity" evidence="1">
    <location>
        <begin position="111"/>
        <end position="186"/>
    </location>
</feature>
<feature type="chain" id="PRO_5021279598" description="Extracellular matrix protein" evidence="2">
    <location>
        <begin position="19"/>
        <end position="210"/>
    </location>
</feature>
<dbReference type="Proteomes" id="UP000319257">
    <property type="component" value="Unassembled WGS sequence"/>
</dbReference>
<dbReference type="RefSeq" id="XP_030998437.1">
    <property type="nucleotide sequence ID" value="XM_031137992.1"/>
</dbReference>
<dbReference type="STRING" id="1093900.A0A507BBW9"/>
<dbReference type="InParanoid" id="A0A507BBW9"/>
<feature type="signal peptide" evidence="2">
    <location>
        <begin position="1"/>
        <end position="18"/>
    </location>
</feature>
<sequence>MKFPTAAVFAVLAAIAEAKVQFTNSNYDITEGDPFTLKWSGAEGPVTITVKSGPETNLKDVMVIDSADSGTSFTWTPKGLPSGTYAFEIKDSTGVPNYSPQFTYQGTGTLSSTAGSSSASKTSTSASSSSSVSSTITSSSSSSSASSTSSSSSSSRSSSSSSSSSKTSSSTSSTSTPTNTSRPSNTNDSQNLKSPLALLLLTVGALVFFH</sequence>
<keyword evidence="4" id="KW-1185">Reference proteome</keyword>
<dbReference type="InterPro" id="IPR052982">
    <property type="entry name" value="SRP1/TIP1-like"/>
</dbReference>
<feature type="region of interest" description="Disordered" evidence="1">
    <location>
        <begin position="109"/>
        <end position="191"/>
    </location>
</feature>
<accession>A0A507BBW9</accession>
<evidence type="ECO:0000256" key="2">
    <source>
        <dbReference type="SAM" id="SignalP"/>
    </source>
</evidence>
<evidence type="ECO:0008006" key="5">
    <source>
        <dbReference type="Google" id="ProtNLM"/>
    </source>
</evidence>
<proteinExistence type="predicted"/>
<organism evidence="3 4">
    <name type="scientific">Thyridium curvatum</name>
    <dbReference type="NCBI Taxonomy" id="1093900"/>
    <lineage>
        <taxon>Eukaryota</taxon>
        <taxon>Fungi</taxon>
        <taxon>Dikarya</taxon>
        <taxon>Ascomycota</taxon>
        <taxon>Pezizomycotina</taxon>
        <taxon>Sordariomycetes</taxon>
        <taxon>Sordariomycetidae</taxon>
        <taxon>Thyridiales</taxon>
        <taxon>Thyridiaceae</taxon>
        <taxon>Thyridium</taxon>
    </lineage>
</organism>
<evidence type="ECO:0000313" key="4">
    <source>
        <dbReference type="Proteomes" id="UP000319257"/>
    </source>
</evidence>
<name>A0A507BBW9_9PEZI</name>
<dbReference type="GeneID" id="41971114"/>
<dbReference type="AlphaFoldDB" id="A0A507BBW9"/>
<dbReference type="PANTHER" id="PTHR40633">
    <property type="entry name" value="MATRIX PROTEIN, PUTATIVE (AFU_ORTHOLOGUE AFUA_8G05410)-RELATED"/>
    <property type="match status" value="1"/>
</dbReference>
<dbReference type="PANTHER" id="PTHR40633:SF1">
    <property type="entry name" value="GPI ANCHORED SERINE-THREONINE RICH PROTEIN (AFU_ORTHOLOGUE AFUA_1G03630)"/>
    <property type="match status" value="1"/>
</dbReference>
<evidence type="ECO:0000313" key="3">
    <source>
        <dbReference type="EMBL" id="TPX16726.1"/>
    </source>
</evidence>
<dbReference type="EMBL" id="SKBQ01000016">
    <property type="protein sequence ID" value="TPX16726.1"/>
    <property type="molecule type" value="Genomic_DNA"/>
</dbReference>
<protein>
    <recommendedName>
        <fullName evidence="5">Extracellular matrix protein</fullName>
    </recommendedName>
</protein>
<comment type="caution">
    <text evidence="3">The sequence shown here is derived from an EMBL/GenBank/DDBJ whole genome shotgun (WGS) entry which is preliminary data.</text>
</comment>
<keyword evidence="2" id="KW-0732">Signal</keyword>
<evidence type="ECO:0000256" key="1">
    <source>
        <dbReference type="SAM" id="MobiDB-lite"/>
    </source>
</evidence>
<dbReference type="OrthoDB" id="5589325at2759"/>
<gene>
    <name evidence="3" type="ORF">E0L32_003667</name>
</gene>